<evidence type="ECO:0000256" key="7">
    <source>
        <dbReference type="ARBA" id="ARBA00022759"/>
    </source>
</evidence>
<dbReference type="KEGG" id="psoj:PHYSODRAFT_312696"/>
<keyword evidence="12" id="KW-1185">Reference proteome</keyword>
<dbReference type="PANTHER" id="PTHR10642">
    <property type="entry name" value="RIBONUCLEASE H1"/>
    <property type="match status" value="1"/>
</dbReference>
<dbReference type="FunFam" id="3.40.970.10:FF:000001">
    <property type="entry name" value="Ribonuclease H1"/>
    <property type="match status" value="1"/>
</dbReference>
<comment type="catalytic activity">
    <reaction evidence="1">
        <text>Endonucleolytic cleavage to 5'-phosphomonoester.</text>
        <dbReference type="EC" id="3.1.26.4"/>
    </reaction>
</comment>
<protein>
    <recommendedName>
        <fullName evidence="4">ribonuclease H</fullName>
        <ecNumber evidence="4">3.1.26.4</ecNumber>
    </recommendedName>
</protein>
<organism evidence="11 12">
    <name type="scientific">Phytophthora sojae (strain P6497)</name>
    <name type="common">Soybean stem and root rot agent</name>
    <name type="synonym">Phytophthora megasperma f. sp. glycines</name>
    <dbReference type="NCBI Taxonomy" id="1094619"/>
    <lineage>
        <taxon>Eukaryota</taxon>
        <taxon>Sar</taxon>
        <taxon>Stramenopiles</taxon>
        <taxon>Oomycota</taxon>
        <taxon>Peronosporomycetes</taxon>
        <taxon>Peronosporales</taxon>
        <taxon>Peronosporaceae</taxon>
        <taxon>Phytophthora</taxon>
    </lineage>
</organism>
<dbReference type="Proteomes" id="UP000002640">
    <property type="component" value="Unassembled WGS sequence"/>
</dbReference>
<dbReference type="STRING" id="1094619.G4Z6L4"/>
<evidence type="ECO:0000313" key="11">
    <source>
        <dbReference type="EMBL" id="EGZ19584.1"/>
    </source>
</evidence>
<evidence type="ECO:0000259" key="10">
    <source>
        <dbReference type="PROSITE" id="PS50879"/>
    </source>
</evidence>
<dbReference type="GO" id="GO:0043137">
    <property type="term" value="P:DNA replication, removal of RNA primer"/>
    <property type="evidence" value="ECO:0007669"/>
    <property type="project" value="TreeGrafter"/>
</dbReference>
<dbReference type="EMBL" id="JH159153">
    <property type="protein sequence ID" value="EGZ19584.1"/>
    <property type="molecule type" value="Genomic_DNA"/>
</dbReference>
<dbReference type="InterPro" id="IPR037056">
    <property type="entry name" value="RNase_H1_N_sf"/>
</dbReference>
<evidence type="ECO:0000256" key="6">
    <source>
        <dbReference type="ARBA" id="ARBA00022723"/>
    </source>
</evidence>
<dbReference type="PROSITE" id="PS50879">
    <property type="entry name" value="RNASE_H_1"/>
    <property type="match status" value="1"/>
</dbReference>
<dbReference type="SMR" id="G4Z6L4"/>
<dbReference type="PIRSF" id="PIRSF036852">
    <property type="entry name" value="Ribonuclease_H1_euk"/>
    <property type="match status" value="1"/>
</dbReference>
<dbReference type="GO" id="GO:0004523">
    <property type="term" value="F:RNA-DNA hybrid ribonuclease activity"/>
    <property type="evidence" value="ECO:0007669"/>
    <property type="project" value="UniProtKB-EC"/>
</dbReference>
<dbReference type="SUPFAM" id="SSF55658">
    <property type="entry name" value="L9 N-domain-like"/>
    <property type="match status" value="1"/>
</dbReference>
<dbReference type="InterPro" id="IPR009027">
    <property type="entry name" value="Ribosomal_bL9/RNase_H1_N"/>
</dbReference>
<name>G4Z6L4_PHYSP</name>
<dbReference type="GeneID" id="20643514"/>
<dbReference type="InterPro" id="IPR002156">
    <property type="entry name" value="RNaseH_domain"/>
</dbReference>
<dbReference type="GO" id="GO:0000287">
    <property type="term" value="F:magnesium ion binding"/>
    <property type="evidence" value="ECO:0007669"/>
    <property type="project" value="InterPro"/>
</dbReference>
<comment type="similarity">
    <text evidence="3">Belongs to the RNase H family.</text>
</comment>
<dbReference type="InterPro" id="IPR011320">
    <property type="entry name" value="RNase_H1_N"/>
</dbReference>
<gene>
    <name evidence="11" type="ORF">PHYSODRAFT_312696</name>
</gene>
<evidence type="ECO:0000256" key="1">
    <source>
        <dbReference type="ARBA" id="ARBA00000077"/>
    </source>
</evidence>
<feature type="domain" description="RNase H type-1" evidence="10">
    <location>
        <begin position="90"/>
        <end position="228"/>
    </location>
</feature>
<evidence type="ECO:0000256" key="3">
    <source>
        <dbReference type="ARBA" id="ARBA00005300"/>
    </source>
</evidence>
<dbReference type="InParanoid" id="G4Z6L4"/>
<evidence type="ECO:0000256" key="8">
    <source>
        <dbReference type="ARBA" id="ARBA00022801"/>
    </source>
</evidence>
<evidence type="ECO:0000256" key="4">
    <source>
        <dbReference type="ARBA" id="ARBA00012180"/>
    </source>
</evidence>
<accession>G4Z6L4</accession>
<dbReference type="Gene3D" id="3.30.420.10">
    <property type="entry name" value="Ribonuclease H-like superfamily/Ribonuclease H"/>
    <property type="match status" value="1"/>
</dbReference>
<evidence type="ECO:0000313" key="12">
    <source>
        <dbReference type="Proteomes" id="UP000002640"/>
    </source>
</evidence>
<dbReference type="InterPro" id="IPR017067">
    <property type="entry name" value="RNase_H1_euk"/>
</dbReference>
<sequence length="228" mass="25801">MDGGWFYAVAVGRSPGIYRDWQEARRQVDGYSGGKWKKFGSSREAADYLRRLAPMGMMVDPVGRMRPDGSWTWAAYRRGMSLFEVPDPKKPDSLVAFCDGSAMDNGQYNCHAAYACIFPHNRSWDVVETVKGPFATSNRAEYLAALEAFKRANIEDPKCQKTLMIYTDSELLVNSMGKWVIDWMYDGWVTSTGTPVKNRDLLQALLEARGNSRAVMYEHVRAHSSDQD</sequence>
<dbReference type="EC" id="3.1.26.4" evidence="4"/>
<dbReference type="InterPro" id="IPR012337">
    <property type="entry name" value="RNaseH-like_sf"/>
</dbReference>
<dbReference type="RefSeq" id="XP_009522301.1">
    <property type="nucleotide sequence ID" value="XM_009524006.1"/>
</dbReference>
<keyword evidence="7" id="KW-0255">Endonuclease</keyword>
<dbReference type="Pfam" id="PF01693">
    <property type="entry name" value="Cauli_VI"/>
    <property type="match status" value="1"/>
</dbReference>
<dbReference type="SUPFAM" id="SSF53098">
    <property type="entry name" value="Ribonuclease H-like"/>
    <property type="match status" value="1"/>
</dbReference>
<keyword evidence="6" id="KW-0479">Metal-binding</keyword>
<keyword evidence="8" id="KW-0378">Hydrolase</keyword>
<proteinExistence type="inferred from homology"/>
<dbReference type="InterPro" id="IPR050092">
    <property type="entry name" value="RNase_H"/>
</dbReference>
<evidence type="ECO:0000256" key="5">
    <source>
        <dbReference type="ARBA" id="ARBA00022722"/>
    </source>
</evidence>
<keyword evidence="9" id="KW-0460">Magnesium</keyword>
<dbReference type="Pfam" id="PF00075">
    <property type="entry name" value="RNase_H"/>
    <property type="match status" value="1"/>
</dbReference>
<dbReference type="GO" id="GO:0003676">
    <property type="term" value="F:nucleic acid binding"/>
    <property type="evidence" value="ECO:0007669"/>
    <property type="project" value="InterPro"/>
</dbReference>
<dbReference type="AlphaFoldDB" id="G4Z6L4"/>
<keyword evidence="5" id="KW-0540">Nuclease</keyword>
<comment type="cofactor">
    <cofactor evidence="2">
        <name>Mg(2+)</name>
        <dbReference type="ChEBI" id="CHEBI:18420"/>
    </cofactor>
</comment>
<dbReference type="Gene3D" id="3.40.970.10">
    <property type="entry name" value="Ribonuclease H1, N-terminal domain"/>
    <property type="match status" value="1"/>
</dbReference>
<evidence type="ECO:0000256" key="9">
    <source>
        <dbReference type="ARBA" id="ARBA00022842"/>
    </source>
</evidence>
<reference evidence="11 12" key="1">
    <citation type="journal article" date="2006" name="Science">
        <title>Phytophthora genome sequences uncover evolutionary origins and mechanisms of pathogenesis.</title>
        <authorList>
            <person name="Tyler B.M."/>
            <person name="Tripathy S."/>
            <person name="Zhang X."/>
            <person name="Dehal P."/>
            <person name="Jiang R.H."/>
            <person name="Aerts A."/>
            <person name="Arredondo F.D."/>
            <person name="Baxter L."/>
            <person name="Bensasson D."/>
            <person name="Beynon J.L."/>
            <person name="Chapman J."/>
            <person name="Damasceno C.M."/>
            <person name="Dorrance A.E."/>
            <person name="Dou D."/>
            <person name="Dickerman A.W."/>
            <person name="Dubchak I.L."/>
            <person name="Garbelotto M."/>
            <person name="Gijzen M."/>
            <person name="Gordon S.G."/>
            <person name="Govers F."/>
            <person name="Grunwald N.J."/>
            <person name="Huang W."/>
            <person name="Ivors K.L."/>
            <person name="Jones R.W."/>
            <person name="Kamoun S."/>
            <person name="Krampis K."/>
            <person name="Lamour K.H."/>
            <person name="Lee M.K."/>
            <person name="McDonald W.H."/>
            <person name="Medina M."/>
            <person name="Meijer H.J."/>
            <person name="Nordberg E.K."/>
            <person name="Maclean D.J."/>
            <person name="Ospina-Giraldo M.D."/>
            <person name="Morris P.F."/>
            <person name="Phuntumart V."/>
            <person name="Putnam N.H."/>
            <person name="Rash S."/>
            <person name="Rose J.K."/>
            <person name="Sakihama Y."/>
            <person name="Salamov A.A."/>
            <person name="Savidor A."/>
            <person name="Scheuring C.F."/>
            <person name="Smith B.M."/>
            <person name="Sobral B.W."/>
            <person name="Terry A."/>
            <person name="Torto-Alalibo T.A."/>
            <person name="Win J."/>
            <person name="Xu Z."/>
            <person name="Zhang H."/>
            <person name="Grigoriev I.V."/>
            <person name="Rokhsar D.S."/>
            <person name="Boore J.L."/>
        </authorList>
    </citation>
    <scope>NUCLEOTIDE SEQUENCE [LARGE SCALE GENOMIC DNA]</scope>
    <source>
        <strain evidence="11 12">P6497</strain>
    </source>
</reference>
<dbReference type="OMA" id="NSMTNWI"/>
<evidence type="ECO:0000256" key="2">
    <source>
        <dbReference type="ARBA" id="ARBA00001946"/>
    </source>
</evidence>
<dbReference type="InterPro" id="IPR036397">
    <property type="entry name" value="RNaseH_sf"/>
</dbReference>
<dbReference type="PANTHER" id="PTHR10642:SF26">
    <property type="entry name" value="RIBONUCLEASE H1"/>
    <property type="match status" value="1"/>
</dbReference>